<reference evidence="7" key="1">
    <citation type="submission" date="2021-01" db="EMBL/GenBank/DDBJ databases">
        <authorList>
            <person name="Corre E."/>
            <person name="Pelletier E."/>
            <person name="Niang G."/>
            <person name="Scheremetjew M."/>
            <person name="Finn R."/>
            <person name="Kale V."/>
            <person name="Holt S."/>
            <person name="Cochrane G."/>
            <person name="Meng A."/>
            <person name="Brown T."/>
            <person name="Cohen L."/>
        </authorList>
    </citation>
    <scope>NUCLEOTIDE SEQUENCE</scope>
    <source>
        <strain evidence="7">CCMP 410</strain>
    </source>
</reference>
<dbReference type="GO" id="GO:0042273">
    <property type="term" value="P:ribosomal large subunit biogenesis"/>
    <property type="evidence" value="ECO:0007669"/>
    <property type="project" value="TreeGrafter"/>
</dbReference>
<evidence type="ECO:0000256" key="4">
    <source>
        <dbReference type="ARBA" id="ARBA00023054"/>
    </source>
</evidence>
<evidence type="ECO:0000256" key="5">
    <source>
        <dbReference type="ARBA" id="ARBA00023242"/>
    </source>
</evidence>
<keyword evidence="5" id="KW-0539">Nucleus</keyword>
<dbReference type="PANTHER" id="PTHR13028">
    <property type="entry name" value="RRNA PROCESSING PROTEIN EBNA1-BINDING PROTEIN-RELATED"/>
    <property type="match status" value="1"/>
</dbReference>
<dbReference type="Pfam" id="PF05890">
    <property type="entry name" value="Ebp2"/>
    <property type="match status" value="1"/>
</dbReference>
<comment type="subcellular location">
    <subcellularLocation>
        <location evidence="1">Nucleus</location>
        <location evidence="1">Nucleolus</location>
    </subcellularLocation>
</comment>
<protein>
    <recommendedName>
        <fullName evidence="8">rRNA-processing protein EBP2</fullName>
    </recommendedName>
</protein>
<name>A0A7S1VRU7_9STRA</name>
<dbReference type="GO" id="GO:0034399">
    <property type="term" value="C:nuclear periphery"/>
    <property type="evidence" value="ECO:0007669"/>
    <property type="project" value="TreeGrafter"/>
</dbReference>
<evidence type="ECO:0000256" key="2">
    <source>
        <dbReference type="ARBA" id="ARBA00007336"/>
    </source>
</evidence>
<evidence type="ECO:0000256" key="1">
    <source>
        <dbReference type="ARBA" id="ARBA00004604"/>
    </source>
</evidence>
<feature type="region of interest" description="Disordered" evidence="6">
    <location>
        <begin position="55"/>
        <end position="170"/>
    </location>
</feature>
<accession>A0A7S1VRU7</accession>
<feature type="compositionally biased region" description="Basic and acidic residues" evidence="6">
    <location>
        <begin position="91"/>
        <end position="114"/>
    </location>
</feature>
<keyword evidence="4" id="KW-0175">Coiled coil</keyword>
<dbReference type="GO" id="GO:0030687">
    <property type="term" value="C:preribosome, large subunit precursor"/>
    <property type="evidence" value="ECO:0007669"/>
    <property type="project" value="TreeGrafter"/>
</dbReference>
<gene>
    <name evidence="7" type="ORF">GOCE00092_LOCUS24795</name>
</gene>
<keyword evidence="3" id="KW-0690">Ribosome biogenesis</keyword>
<evidence type="ECO:0000313" key="7">
    <source>
        <dbReference type="EMBL" id="CAD9306941.1"/>
    </source>
</evidence>
<dbReference type="EMBL" id="HBGK01047206">
    <property type="protein sequence ID" value="CAD9306941.1"/>
    <property type="molecule type" value="Transcribed_RNA"/>
</dbReference>
<proteinExistence type="inferred from homology"/>
<dbReference type="AlphaFoldDB" id="A0A7S1VRU7"/>
<dbReference type="InterPro" id="IPR008610">
    <property type="entry name" value="Ebp2"/>
</dbReference>
<dbReference type="GO" id="GO:0005730">
    <property type="term" value="C:nucleolus"/>
    <property type="evidence" value="ECO:0007669"/>
    <property type="project" value="UniProtKB-SubCell"/>
</dbReference>
<evidence type="ECO:0008006" key="8">
    <source>
        <dbReference type="Google" id="ProtNLM"/>
    </source>
</evidence>
<feature type="compositionally biased region" description="Basic and acidic residues" evidence="6">
    <location>
        <begin position="161"/>
        <end position="170"/>
    </location>
</feature>
<comment type="similarity">
    <text evidence="2">Belongs to the EBP2 family.</text>
</comment>
<sequence length="170" mass="19981">MLFLLHNTAAETANKETYPSRDRWIFFAEMVKTDDHMARVKDRLIFETKKMDAVSQRKSNKEHKLRAKEAHANKVAEKARRKKEHFTSIQEWKEENADSNNERRLPNKKREAANRKFGFGGKRGRFKQNSKESMNDMTDYNPRGNFSGGRKAVPKKRPGKRARDSARSRR</sequence>
<dbReference type="PANTHER" id="PTHR13028:SF0">
    <property type="entry name" value="RRNA-PROCESSING PROTEIN EBP2-RELATED"/>
    <property type="match status" value="1"/>
</dbReference>
<organism evidence="7">
    <name type="scientific">Grammatophora oceanica</name>
    <dbReference type="NCBI Taxonomy" id="210454"/>
    <lineage>
        <taxon>Eukaryota</taxon>
        <taxon>Sar</taxon>
        <taxon>Stramenopiles</taxon>
        <taxon>Ochrophyta</taxon>
        <taxon>Bacillariophyta</taxon>
        <taxon>Fragilariophyceae</taxon>
        <taxon>Fragilariophycidae</taxon>
        <taxon>Rhabdonematales</taxon>
        <taxon>Grammatophoraceae</taxon>
        <taxon>Grammatophora</taxon>
    </lineage>
</organism>
<feature type="compositionally biased region" description="Basic and acidic residues" evidence="6">
    <location>
        <begin position="67"/>
        <end position="78"/>
    </location>
</feature>
<evidence type="ECO:0000256" key="6">
    <source>
        <dbReference type="SAM" id="MobiDB-lite"/>
    </source>
</evidence>
<dbReference type="GO" id="GO:0006364">
    <property type="term" value="P:rRNA processing"/>
    <property type="evidence" value="ECO:0007669"/>
    <property type="project" value="TreeGrafter"/>
</dbReference>
<evidence type="ECO:0000256" key="3">
    <source>
        <dbReference type="ARBA" id="ARBA00022517"/>
    </source>
</evidence>